<keyword evidence="3" id="KW-0808">Transferase</keyword>
<evidence type="ECO:0000256" key="3">
    <source>
        <dbReference type="RuleBase" id="RU368068"/>
    </source>
</evidence>
<keyword evidence="3" id="KW-0378">Hydrolase</keyword>
<evidence type="ECO:0000313" key="5">
    <source>
        <dbReference type="EMBL" id="KOS44585.1"/>
    </source>
</evidence>
<dbReference type="InterPro" id="IPR029055">
    <property type="entry name" value="Ntn_hydrolases_N"/>
</dbReference>
<comment type="catalytic activity">
    <reaction evidence="3">
        <text>glutathione + H2O = L-cysteinylglycine + L-glutamate</text>
        <dbReference type="Rhea" id="RHEA:28807"/>
        <dbReference type="ChEBI" id="CHEBI:15377"/>
        <dbReference type="ChEBI" id="CHEBI:29985"/>
        <dbReference type="ChEBI" id="CHEBI:57925"/>
        <dbReference type="ChEBI" id="CHEBI:61694"/>
        <dbReference type="EC" id="3.4.19.13"/>
    </reaction>
</comment>
<comment type="function">
    <text evidence="3">Gamma-glutamyltransferase.</text>
</comment>
<dbReference type="OrthoDB" id="1081007at2759"/>
<keyword evidence="6" id="KW-1185">Reference proteome</keyword>
<evidence type="ECO:0000256" key="2">
    <source>
        <dbReference type="PIRSR" id="PIRSR600101-2"/>
    </source>
</evidence>
<comment type="pathway">
    <text evidence="3">Mycotoxin biosynthesis.</text>
</comment>
<feature type="binding site" evidence="2">
    <location>
        <position position="102"/>
    </location>
    <ligand>
        <name>L-glutamate</name>
        <dbReference type="ChEBI" id="CHEBI:29985"/>
    </ligand>
</feature>
<dbReference type="InterPro" id="IPR043137">
    <property type="entry name" value="GGT_ssub_C"/>
</dbReference>
<feature type="chain" id="PRO_5005839800" description="Glutathione hydrolase" evidence="4">
    <location>
        <begin position="23"/>
        <end position="605"/>
    </location>
</feature>
<evidence type="ECO:0000313" key="6">
    <source>
        <dbReference type="Proteomes" id="UP000037696"/>
    </source>
</evidence>
<dbReference type="InterPro" id="IPR000101">
    <property type="entry name" value="GGT_peptidase"/>
</dbReference>
<dbReference type="Gene3D" id="1.10.246.130">
    <property type="match status" value="1"/>
</dbReference>
<keyword evidence="3" id="KW-0012">Acyltransferase</keyword>
<dbReference type="Proteomes" id="UP000037696">
    <property type="component" value="Unassembled WGS sequence"/>
</dbReference>
<dbReference type="EC" id="3.4.19.13" evidence="3"/>
<sequence length="605" mass="66475">MMRLNILRLVLTCSAVYRLAFGYSFDLNVTSQTGFNGAVSSESEPCSHAGTAMLKKGGNAADSIVATALCVGVVGLYNSGIHGGGFALIRLPDKTYDMIDFREQAPGSASENMFVGNKWGSMIGANASAVPGQLRGLDRILKKYGTLDWPTVTAPAIEVAEQGFKFGHDMQFLIDWTQKNMRPNGTAPNFWFEDPAWMPDFAPGGEPVKQGDLIKRERYAKTLRTIAETNTTDFYNGSIAQSMVKTINEAGGNLTMQDLNDYKIVERTPRHIQYRGYNVTSTVAPSSGSVVLNILSVLNNYNDFFKSPNMTDLSTHRMVEAMKFGYAYRNSFGDPAFVPNITDLEDVMLSHERTQSIFRGIDDRYAHLNVSVYNPDHKYTPESYVMPFLFILQSSFFLDRMASKVLSSNLSCRVGTSHMVSADKSGLTVSLTTTVNLPFGSQIMDPRTGIIMNSQMDDFSTPNTTNEKGYLANPNNFIKPGKRPLSSIAPIIITDQDGEVVYVTGAAGGSHIPSTVLQSVIYAIDQQRSPSGALAGPRLHNQLDPNIVEAPTSYNNGTVKYLQKKEHVVRRVNIESWAQAIGRSKDGEFTAASEPFQLESNAFAF</sequence>
<dbReference type="STRING" id="229535.A0A0M9WH17"/>
<comment type="caution">
    <text evidence="5">The sequence shown here is derived from an EMBL/GenBank/DDBJ whole genome shotgun (WGS) entry which is preliminary data.</text>
</comment>
<dbReference type="EMBL" id="LHQQ01000058">
    <property type="protein sequence ID" value="KOS44585.1"/>
    <property type="molecule type" value="Genomic_DNA"/>
</dbReference>
<name>A0A0M9WH17_9EURO</name>
<evidence type="ECO:0000256" key="4">
    <source>
        <dbReference type="SAM" id="SignalP"/>
    </source>
</evidence>
<reference evidence="5 6" key="1">
    <citation type="submission" date="2015-08" db="EMBL/GenBank/DDBJ databases">
        <title>Genome sequencing of Penicillium nordicum.</title>
        <authorList>
            <person name="Nguyen H.D."/>
            <person name="Seifert K.A."/>
        </authorList>
    </citation>
    <scope>NUCLEOTIDE SEQUENCE [LARGE SCALE GENOMIC DNA]</scope>
    <source>
        <strain evidence="5 6">DAOMC 185683</strain>
    </source>
</reference>
<dbReference type="GO" id="GO:0006751">
    <property type="term" value="P:glutathione catabolic process"/>
    <property type="evidence" value="ECO:0007669"/>
    <property type="project" value="UniProtKB-UniRule"/>
</dbReference>
<proteinExistence type="predicted"/>
<comment type="catalytic activity">
    <reaction evidence="3">
        <text>an S-substituted glutathione + H2O = an S-substituted L-cysteinylglycine + L-glutamate</text>
        <dbReference type="Rhea" id="RHEA:59468"/>
        <dbReference type="ChEBI" id="CHEBI:15377"/>
        <dbReference type="ChEBI" id="CHEBI:29985"/>
        <dbReference type="ChEBI" id="CHEBI:90779"/>
        <dbReference type="ChEBI" id="CHEBI:143103"/>
        <dbReference type="EC" id="3.4.19.13"/>
    </reaction>
</comment>
<keyword evidence="4" id="KW-0732">Signal</keyword>
<dbReference type="GO" id="GO:0103068">
    <property type="term" value="F:leukotriene C4 gamma-glutamyl transferase activity"/>
    <property type="evidence" value="ECO:0007669"/>
    <property type="project" value="UniProtKB-EC"/>
</dbReference>
<feature type="binding site" evidence="2">
    <location>
        <begin position="486"/>
        <end position="487"/>
    </location>
    <ligand>
        <name>L-glutamate</name>
        <dbReference type="ChEBI" id="CHEBI:29985"/>
    </ligand>
</feature>
<protein>
    <recommendedName>
        <fullName evidence="3">Glutathione hydrolase</fullName>
        <ecNumber evidence="3">2.3.2.2</ecNumber>
        <ecNumber evidence="3">3.4.19.13</ecNumber>
    </recommendedName>
    <alternativeName>
        <fullName evidence="3">Gamma-glutamyltransferase</fullName>
    </alternativeName>
</protein>
<feature type="active site" description="Nucleophile" evidence="1">
    <location>
        <position position="416"/>
    </location>
</feature>
<gene>
    <name evidence="5" type="ORF">ACN38_g4513</name>
</gene>
<dbReference type="PANTHER" id="PTHR11686:SF62">
    <property type="entry name" value="GLUTATHIONE HYDROLASE"/>
    <property type="match status" value="1"/>
</dbReference>
<feature type="binding site" evidence="2">
    <location>
        <position position="458"/>
    </location>
    <ligand>
        <name>L-glutamate</name>
        <dbReference type="ChEBI" id="CHEBI:29985"/>
    </ligand>
</feature>
<dbReference type="GO" id="GO:0036374">
    <property type="term" value="F:glutathione hydrolase activity"/>
    <property type="evidence" value="ECO:0007669"/>
    <property type="project" value="UniProtKB-UniRule"/>
</dbReference>
<dbReference type="Gene3D" id="3.60.20.40">
    <property type="match status" value="1"/>
</dbReference>
<dbReference type="EC" id="2.3.2.2" evidence="3"/>
<dbReference type="Pfam" id="PF01019">
    <property type="entry name" value="G_glu_transpept"/>
    <property type="match status" value="1"/>
</dbReference>
<organism evidence="5 6">
    <name type="scientific">Penicillium nordicum</name>
    <dbReference type="NCBI Taxonomy" id="229535"/>
    <lineage>
        <taxon>Eukaryota</taxon>
        <taxon>Fungi</taxon>
        <taxon>Dikarya</taxon>
        <taxon>Ascomycota</taxon>
        <taxon>Pezizomycotina</taxon>
        <taxon>Eurotiomycetes</taxon>
        <taxon>Eurotiomycetidae</taxon>
        <taxon>Eurotiales</taxon>
        <taxon>Aspergillaceae</taxon>
        <taxon>Penicillium</taxon>
    </lineage>
</organism>
<dbReference type="AlphaFoldDB" id="A0A0M9WH17"/>
<dbReference type="InterPro" id="IPR043138">
    <property type="entry name" value="GGT_lsub"/>
</dbReference>
<dbReference type="PANTHER" id="PTHR11686">
    <property type="entry name" value="GAMMA GLUTAMYL TRANSPEPTIDASE"/>
    <property type="match status" value="1"/>
</dbReference>
<dbReference type="PRINTS" id="PR01210">
    <property type="entry name" value="GGTRANSPTASE"/>
</dbReference>
<feature type="binding site" evidence="2">
    <location>
        <position position="509"/>
    </location>
    <ligand>
        <name>L-glutamate</name>
        <dbReference type="ChEBI" id="CHEBI:29985"/>
    </ligand>
</feature>
<feature type="binding site" evidence="2">
    <location>
        <begin position="434"/>
        <end position="436"/>
    </location>
    <ligand>
        <name>L-glutamate</name>
        <dbReference type="ChEBI" id="CHEBI:29985"/>
    </ligand>
</feature>
<dbReference type="GO" id="GO:0005886">
    <property type="term" value="C:plasma membrane"/>
    <property type="evidence" value="ECO:0007669"/>
    <property type="project" value="TreeGrafter"/>
</dbReference>
<accession>A0A0M9WH17</accession>
<comment type="catalytic activity">
    <reaction evidence="3">
        <text>an N-terminal (5-L-glutamyl)-[peptide] + an alpha-amino acid = 5-L-glutamyl amino acid + an N-terminal L-alpha-aminoacyl-[peptide]</text>
        <dbReference type="Rhea" id="RHEA:23904"/>
        <dbReference type="Rhea" id="RHEA-COMP:9780"/>
        <dbReference type="Rhea" id="RHEA-COMP:9795"/>
        <dbReference type="ChEBI" id="CHEBI:77644"/>
        <dbReference type="ChEBI" id="CHEBI:78597"/>
        <dbReference type="ChEBI" id="CHEBI:78599"/>
        <dbReference type="ChEBI" id="CHEBI:78608"/>
        <dbReference type="EC" id="2.3.2.2"/>
    </reaction>
</comment>
<dbReference type="SUPFAM" id="SSF56235">
    <property type="entry name" value="N-terminal nucleophile aminohydrolases (Ntn hydrolases)"/>
    <property type="match status" value="1"/>
</dbReference>
<evidence type="ECO:0000256" key="1">
    <source>
        <dbReference type="PIRSR" id="PIRSR600101-1"/>
    </source>
</evidence>
<feature type="signal peptide" evidence="4">
    <location>
        <begin position="1"/>
        <end position="22"/>
    </location>
</feature>